<reference evidence="1 2" key="1">
    <citation type="submission" date="2020-03" db="EMBL/GenBank/DDBJ databases">
        <authorList>
            <person name="Wu Y."/>
            <person name="Qu Y."/>
        </authorList>
    </citation>
    <scope>NUCLEOTIDE SEQUENCE [LARGE SCALE GENOMIC DNA]</scope>
</reference>
<dbReference type="InterPro" id="IPR043180">
    <property type="entry name" value="Baseplate_struct_Gp11_C"/>
</dbReference>
<evidence type="ECO:0000313" key="1">
    <source>
        <dbReference type="EMBL" id="QIW91512.1"/>
    </source>
</evidence>
<dbReference type="InterPro" id="IPR015982">
    <property type="entry name" value="Baseplate_struct_Gp11_N_sf"/>
</dbReference>
<dbReference type="Proteomes" id="UP000502327">
    <property type="component" value="Segment"/>
</dbReference>
<dbReference type="Gene3D" id="1.10.286.30">
    <property type="entry name" value="Baseplate structural protein GP11, N-terminal domain"/>
    <property type="match status" value="1"/>
</dbReference>
<dbReference type="KEGG" id="vg:65059872"/>
<sequence>MDKDCIMSLLNNKAGVISRLADFLGFRTKKNDISVMNNQPVGAVTISQIAKGFYDPNVESAINDVRNMAEQQVGAVLVNISGVSPTGVQQTDYWSFEGTVTDTSAKPGDPVIVNMFGIPVKATNGMTSIEFTSAVRTALQEMVAKFIAIDSFEDHPTIGNKIQVKYLDNQEHILEQYSDKGITFKQEIISPSKPGYGTWQLLGAQTVTLDSHTQPTVFYYFERIA</sequence>
<name>A0A6H0XAS7_9CAUD</name>
<dbReference type="RefSeq" id="YP_010071201.1">
    <property type="nucleotide sequence ID" value="NC_054921.1"/>
</dbReference>
<dbReference type="GeneID" id="65059872"/>
<protein>
    <submittedName>
        <fullName evidence="1">Baseplate wedge completion tail pin</fullName>
    </submittedName>
</protein>
<accession>A0A6H0XAS7</accession>
<dbReference type="Pfam" id="PF08677">
    <property type="entry name" value="GP11"/>
    <property type="match status" value="1"/>
</dbReference>
<dbReference type="Gene3D" id="3.90.1160.10">
    <property type="entry name" value="Baseplate structural protein gp11, finger domain"/>
    <property type="match status" value="1"/>
</dbReference>
<dbReference type="InterPro" id="IPR014791">
    <property type="entry name" value="Baseplate_struct_Gp11"/>
</dbReference>
<dbReference type="InterPro" id="IPR036214">
    <property type="entry name" value="Gp11_sf"/>
</dbReference>
<dbReference type="SUPFAM" id="SSF56558">
    <property type="entry name" value="Baseplate structural protein gp11"/>
    <property type="match status" value="1"/>
</dbReference>
<dbReference type="InterPro" id="IPR015976">
    <property type="entry name" value="Phage_T4_Gp11_C"/>
</dbReference>
<organism evidence="1 2">
    <name type="scientific">Escherichia phage vB_EcoM_IME537</name>
    <dbReference type="NCBI Taxonomy" id="2724310"/>
    <lineage>
        <taxon>Viruses</taxon>
        <taxon>Duplodnaviria</taxon>
        <taxon>Heunggongvirae</taxon>
        <taxon>Uroviricota</taxon>
        <taxon>Caudoviricetes</taxon>
        <taxon>Pantevenvirales</taxon>
        <taxon>Straboviridae</taxon>
        <taxon>Tevenvirinae</taxon>
        <taxon>Tequatrovirus</taxon>
        <taxon>Tequatrovirus ime537</taxon>
    </lineage>
</organism>
<dbReference type="EMBL" id="MT179807">
    <property type="protein sequence ID" value="QIW91512.1"/>
    <property type="molecule type" value="Genomic_DNA"/>
</dbReference>
<dbReference type="Gene3D" id="2.20.20.20">
    <property type="entry name" value="Baseplate structural protein gp11, C-terminal domain"/>
    <property type="match status" value="1"/>
</dbReference>
<keyword evidence="2" id="KW-1185">Reference proteome</keyword>
<evidence type="ECO:0000313" key="2">
    <source>
        <dbReference type="Proteomes" id="UP000502327"/>
    </source>
</evidence>
<proteinExistence type="predicted"/>